<evidence type="ECO:0000313" key="2">
    <source>
        <dbReference type="EMBL" id="KAK8874214.1"/>
    </source>
</evidence>
<feature type="compositionally biased region" description="Polar residues" evidence="1">
    <location>
        <begin position="108"/>
        <end position="117"/>
    </location>
</feature>
<organism evidence="2 3">
    <name type="scientific">Apiospora arundinis</name>
    <dbReference type="NCBI Taxonomy" id="335852"/>
    <lineage>
        <taxon>Eukaryota</taxon>
        <taxon>Fungi</taxon>
        <taxon>Dikarya</taxon>
        <taxon>Ascomycota</taxon>
        <taxon>Pezizomycotina</taxon>
        <taxon>Sordariomycetes</taxon>
        <taxon>Xylariomycetidae</taxon>
        <taxon>Amphisphaeriales</taxon>
        <taxon>Apiosporaceae</taxon>
        <taxon>Apiospora</taxon>
    </lineage>
</organism>
<name>A0ABR2J928_9PEZI</name>
<comment type="caution">
    <text evidence="2">The sequence shown here is derived from an EMBL/GenBank/DDBJ whole genome shotgun (WGS) entry which is preliminary data.</text>
</comment>
<reference evidence="2 3" key="1">
    <citation type="journal article" date="2024" name="IMA Fungus">
        <title>Apiospora arundinis, a panoply of carbohydrate-active enzymes and secondary metabolites.</title>
        <authorList>
            <person name="Sorensen T."/>
            <person name="Petersen C."/>
            <person name="Muurmann A.T."/>
            <person name="Christiansen J.V."/>
            <person name="Brundto M.L."/>
            <person name="Overgaard C.K."/>
            <person name="Boysen A.T."/>
            <person name="Wollenberg R.D."/>
            <person name="Larsen T.O."/>
            <person name="Sorensen J.L."/>
            <person name="Nielsen K.L."/>
            <person name="Sondergaard T.E."/>
        </authorList>
    </citation>
    <scope>NUCLEOTIDE SEQUENCE [LARGE SCALE GENOMIC DNA]</scope>
    <source>
        <strain evidence="2 3">AAU 773</strain>
    </source>
</reference>
<accession>A0ABR2J928</accession>
<evidence type="ECO:0000256" key="1">
    <source>
        <dbReference type="SAM" id="MobiDB-lite"/>
    </source>
</evidence>
<dbReference type="Proteomes" id="UP001390339">
    <property type="component" value="Unassembled WGS sequence"/>
</dbReference>
<dbReference type="EMBL" id="JAPCWZ010000003">
    <property type="protein sequence ID" value="KAK8874214.1"/>
    <property type="molecule type" value="Genomic_DNA"/>
</dbReference>
<feature type="region of interest" description="Disordered" evidence="1">
    <location>
        <begin position="100"/>
        <end position="138"/>
    </location>
</feature>
<keyword evidence="3" id="KW-1185">Reference proteome</keyword>
<evidence type="ECO:0000313" key="3">
    <source>
        <dbReference type="Proteomes" id="UP001390339"/>
    </source>
</evidence>
<proteinExistence type="predicted"/>
<protein>
    <submittedName>
        <fullName evidence="2">Uncharacterized protein</fullName>
    </submittedName>
</protein>
<sequence length="138" mass="15805">MSSSSPQTNTDPTDFGPEFNLNWWIALNAHRELKARYVQDLGQVNDQLQEMIDNPPAEDDEDGMRRQAELTQRKARLVAKVKVFEEKTARLEQVRVRVATETDLLSGDNVNQENVNNAHEGTHGDDDEEETRGRTRTR</sequence>
<gene>
    <name evidence="2" type="ORF">PGQ11_004728</name>
</gene>